<keyword evidence="3" id="KW-0479">Metal-binding</keyword>
<evidence type="ECO:0000256" key="1">
    <source>
        <dbReference type="ARBA" id="ARBA00018516"/>
    </source>
</evidence>
<feature type="domain" description="SHSP" evidence="10">
    <location>
        <begin position="52"/>
        <end position="169"/>
    </location>
</feature>
<evidence type="ECO:0000256" key="9">
    <source>
        <dbReference type="SAM" id="MobiDB-lite"/>
    </source>
</evidence>
<dbReference type="PRINTS" id="PR00299">
    <property type="entry name" value="ACRYSTALLIN"/>
</dbReference>
<evidence type="ECO:0000313" key="11">
    <source>
        <dbReference type="EMBL" id="KAJ8368263.1"/>
    </source>
</evidence>
<keyword evidence="2" id="KW-0273">Eye lens protein</keyword>
<evidence type="ECO:0000256" key="7">
    <source>
        <dbReference type="PROSITE-ProRule" id="PRU00285"/>
    </source>
</evidence>
<dbReference type="InterPro" id="IPR002068">
    <property type="entry name" value="A-crystallin/Hsp20_dom"/>
</dbReference>
<sequence length="171" mass="19495">MDVPIELPWFRRPVLPSFCPTRIFNQNFGEVVPEDDARSFPSLYLPRFPLLSLGNWMDGGLSEMTMEKDRFVINLDVKHFSPEELRVKVNGEFIAIHGKHEDRQVTKLSLVNRDEHGFVSREFHKKYKLPSGVDPASVTSSLSSSGMLTVSTPRKKGDVPERTIPITLEKK</sequence>
<dbReference type="InterPro" id="IPR003090">
    <property type="entry name" value="Alpha-crystallin_N"/>
</dbReference>
<evidence type="ECO:0000256" key="2">
    <source>
        <dbReference type="ARBA" id="ARBA00022613"/>
    </source>
</evidence>
<evidence type="ECO:0000256" key="6">
    <source>
        <dbReference type="ARBA" id="ARBA00030175"/>
    </source>
</evidence>
<gene>
    <name evidence="11" type="ORF">SKAU_G00082910</name>
</gene>
<evidence type="ECO:0000256" key="4">
    <source>
        <dbReference type="ARBA" id="ARBA00022833"/>
    </source>
</evidence>
<dbReference type="GO" id="GO:0046872">
    <property type="term" value="F:metal ion binding"/>
    <property type="evidence" value="ECO:0007669"/>
    <property type="project" value="UniProtKB-KW"/>
</dbReference>
<name>A0A9Q1FW01_SYNKA</name>
<comment type="similarity">
    <text evidence="7 8">Belongs to the small heat shock protein (HSP20) family.</text>
</comment>
<dbReference type="PROSITE" id="PS01031">
    <property type="entry name" value="SHSP"/>
    <property type="match status" value="1"/>
</dbReference>
<dbReference type="Pfam" id="PF00011">
    <property type="entry name" value="HSP20"/>
    <property type="match status" value="1"/>
</dbReference>
<dbReference type="GO" id="GO:0043066">
    <property type="term" value="P:negative regulation of apoptotic process"/>
    <property type="evidence" value="ECO:0007669"/>
    <property type="project" value="TreeGrafter"/>
</dbReference>
<evidence type="ECO:0000256" key="8">
    <source>
        <dbReference type="RuleBase" id="RU003616"/>
    </source>
</evidence>
<comment type="caution">
    <text evidence="11">The sequence shown here is derived from an EMBL/GenBank/DDBJ whole genome shotgun (WGS) entry which is preliminary data.</text>
</comment>
<dbReference type="OrthoDB" id="1431247at2759"/>
<feature type="region of interest" description="Disordered" evidence="9">
    <location>
        <begin position="140"/>
        <end position="171"/>
    </location>
</feature>
<keyword evidence="12" id="KW-1185">Reference proteome</keyword>
<protein>
    <recommendedName>
        <fullName evidence="1">Alpha-crystallin B chain</fullName>
    </recommendedName>
    <alternativeName>
        <fullName evidence="6">Alpha(B)-crystallin</fullName>
    </alternativeName>
</protein>
<dbReference type="GO" id="GO:0009408">
    <property type="term" value="P:response to heat"/>
    <property type="evidence" value="ECO:0007669"/>
    <property type="project" value="TreeGrafter"/>
</dbReference>
<dbReference type="AlphaFoldDB" id="A0A9Q1FW01"/>
<evidence type="ECO:0000256" key="3">
    <source>
        <dbReference type="ARBA" id="ARBA00022723"/>
    </source>
</evidence>
<evidence type="ECO:0000313" key="12">
    <source>
        <dbReference type="Proteomes" id="UP001152622"/>
    </source>
</evidence>
<evidence type="ECO:0000256" key="5">
    <source>
        <dbReference type="ARBA" id="ARBA00022990"/>
    </source>
</evidence>
<dbReference type="EMBL" id="JAINUF010000003">
    <property type="protein sequence ID" value="KAJ8368263.1"/>
    <property type="molecule type" value="Genomic_DNA"/>
</dbReference>
<dbReference type="GO" id="GO:0005634">
    <property type="term" value="C:nucleus"/>
    <property type="evidence" value="ECO:0007669"/>
    <property type="project" value="TreeGrafter"/>
</dbReference>
<dbReference type="Pfam" id="PF00525">
    <property type="entry name" value="Crystallin"/>
    <property type="match status" value="1"/>
</dbReference>
<keyword evidence="4" id="KW-0862">Zinc</keyword>
<dbReference type="SUPFAM" id="SSF49764">
    <property type="entry name" value="HSP20-like chaperones"/>
    <property type="match status" value="1"/>
</dbReference>
<dbReference type="InterPro" id="IPR001436">
    <property type="entry name" value="Alpha-crystallin/sHSP_animal"/>
</dbReference>
<keyword evidence="5" id="KW-0007">Acetylation</keyword>
<dbReference type="GO" id="GO:0005737">
    <property type="term" value="C:cytoplasm"/>
    <property type="evidence" value="ECO:0007669"/>
    <property type="project" value="TreeGrafter"/>
</dbReference>
<dbReference type="GO" id="GO:0005212">
    <property type="term" value="F:structural constituent of eye lens"/>
    <property type="evidence" value="ECO:0007669"/>
    <property type="project" value="UniProtKB-KW"/>
</dbReference>
<proteinExistence type="inferred from homology"/>
<dbReference type="GO" id="GO:0051082">
    <property type="term" value="F:unfolded protein binding"/>
    <property type="evidence" value="ECO:0007669"/>
    <property type="project" value="TreeGrafter"/>
</dbReference>
<dbReference type="InterPro" id="IPR008978">
    <property type="entry name" value="HSP20-like_chaperone"/>
</dbReference>
<dbReference type="GO" id="GO:0042026">
    <property type="term" value="P:protein refolding"/>
    <property type="evidence" value="ECO:0007669"/>
    <property type="project" value="TreeGrafter"/>
</dbReference>
<feature type="compositionally biased region" description="Low complexity" evidence="9">
    <location>
        <begin position="140"/>
        <end position="152"/>
    </location>
</feature>
<dbReference type="Gene3D" id="2.60.40.790">
    <property type="match status" value="1"/>
</dbReference>
<dbReference type="PANTHER" id="PTHR45640">
    <property type="entry name" value="HEAT SHOCK PROTEIN HSP-12.2-RELATED"/>
    <property type="match status" value="1"/>
</dbReference>
<accession>A0A9Q1FW01</accession>
<evidence type="ECO:0000259" key="10">
    <source>
        <dbReference type="PROSITE" id="PS01031"/>
    </source>
</evidence>
<organism evidence="11 12">
    <name type="scientific">Synaphobranchus kaupii</name>
    <name type="common">Kaup's arrowtooth eel</name>
    <dbReference type="NCBI Taxonomy" id="118154"/>
    <lineage>
        <taxon>Eukaryota</taxon>
        <taxon>Metazoa</taxon>
        <taxon>Chordata</taxon>
        <taxon>Craniata</taxon>
        <taxon>Vertebrata</taxon>
        <taxon>Euteleostomi</taxon>
        <taxon>Actinopterygii</taxon>
        <taxon>Neopterygii</taxon>
        <taxon>Teleostei</taxon>
        <taxon>Anguilliformes</taxon>
        <taxon>Synaphobranchidae</taxon>
        <taxon>Synaphobranchus</taxon>
    </lineage>
</organism>
<dbReference type="PANTHER" id="PTHR45640:SF5">
    <property type="entry name" value="ALPHA-CRYSTALLIN B CHAIN"/>
    <property type="match status" value="1"/>
</dbReference>
<reference evidence="11" key="1">
    <citation type="journal article" date="2023" name="Science">
        <title>Genome structures resolve the early diversification of teleost fishes.</title>
        <authorList>
            <person name="Parey E."/>
            <person name="Louis A."/>
            <person name="Montfort J."/>
            <person name="Bouchez O."/>
            <person name="Roques C."/>
            <person name="Iampietro C."/>
            <person name="Lluch J."/>
            <person name="Castinel A."/>
            <person name="Donnadieu C."/>
            <person name="Desvignes T."/>
            <person name="Floi Bucao C."/>
            <person name="Jouanno E."/>
            <person name="Wen M."/>
            <person name="Mejri S."/>
            <person name="Dirks R."/>
            <person name="Jansen H."/>
            <person name="Henkel C."/>
            <person name="Chen W.J."/>
            <person name="Zahm M."/>
            <person name="Cabau C."/>
            <person name="Klopp C."/>
            <person name="Thompson A.W."/>
            <person name="Robinson-Rechavi M."/>
            <person name="Braasch I."/>
            <person name="Lecointre G."/>
            <person name="Bobe J."/>
            <person name="Postlethwait J.H."/>
            <person name="Berthelot C."/>
            <person name="Roest Crollius H."/>
            <person name="Guiguen Y."/>
        </authorList>
    </citation>
    <scope>NUCLEOTIDE SEQUENCE</scope>
    <source>
        <strain evidence="11">WJC10195</strain>
    </source>
</reference>
<dbReference type="Proteomes" id="UP001152622">
    <property type="component" value="Chromosome 3"/>
</dbReference>